<dbReference type="InterPro" id="IPR028889">
    <property type="entry name" value="USP"/>
</dbReference>
<evidence type="ECO:0000256" key="1">
    <source>
        <dbReference type="ARBA" id="ARBA00000707"/>
    </source>
</evidence>
<dbReference type="InterPro" id="IPR038765">
    <property type="entry name" value="Papain-like_cys_pep_sf"/>
</dbReference>
<dbReference type="InterPro" id="IPR050185">
    <property type="entry name" value="Ub_carboxyl-term_hydrolase"/>
</dbReference>
<evidence type="ECO:0000313" key="4">
    <source>
        <dbReference type="EMBL" id="CAF1153644.1"/>
    </source>
</evidence>
<keyword evidence="2" id="KW-0645">Protease</keyword>
<proteinExistence type="inferred from homology"/>
<protein>
    <recommendedName>
        <fullName evidence="2">Ubiquitin carboxyl-terminal hydrolase</fullName>
        <ecNumber evidence="2">3.4.19.12</ecNumber>
    </recommendedName>
</protein>
<comment type="catalytic activity">
    <reaction evidence="1 2">
        <text>Thiol-dependent hydrolysis of ester, thioester, amide, peptide and isopeptide bonds formed by the C-terminal Gly of ubiquitin (a 76-residue protein attached to proteins as an intracellular targeting signal).</text>
        <dbReference type="EC" id="3.4.19.12"/>
    </reaction>
</comment>
<dbReference type="Pfam" id="PF00443">
    <property type="entry name" value="UCH"/>
    <property type="match status" value="1"/>
</dbReference>
<evidence type="ECO:0000256" key="2">
    <source>
        <dbReference type="RuleBase" id="RU366025"/>
    </source>
</evidence>
<dbReference type="GO" id="GO:0004843">
    <property type="term" value="F:cysteine-type deubiquitinase activity"/>
    <property type="evidence" value="ECO:0007669"/>
    <property type="project" value="UniProtKB-UniRule"/>
</dbReference>
<dbReference type="EMBL" id="CAJOBC010006972">
    <property type="protein sequence ID" value="CAF3917127.1"/>
    <property type="molecule type" value="Genomic_DNA"/>
</dbReference>
<name>A0A814T0U0_9BILA</name>
<evidence type="ECO:0000313" key="6">
    <source>
        <dbReference type="Proteomes" id="UP000663829"/>
    </source>
</evidence>
<evidence type="ECO:0000259" key="3">
    <source>
        <dbReference type="PROSITE" id="PS50235"/>
    </source>
</evidence>
<sequence>MTRRGRNNCYFSDEGNCSTKPLYTRKVLESVDIMVSGNLVSEFDLIASHINSNVYRKVCDIEAVCENHKAKYSCKYSPPVQCQYRGCNIGYICNKCRDVVSKENNRSNAIFEQRDDSIWELSVQNPEDESKLDEFFTEPNGERQKLLPSRVSVESQKSDDDIIELKVYSRETSIDREVYVSSTMTAADLRQIIFGQLNLPYCSQNYGLLRCTSEKIEIISEENLNKTLYELEFKRLSTVVIALYENIKRITPSQDHIRLQIYVQNDPVTSLLKNPLITAGELHSDIVSYLNKAAIKEHTTRLYVHKENTDEEISESMYQKTLKDLGITDQTKIIVKIHNKPRQTHSQITANNNSITPLSVPPIVSKHGVRLNNLFPASPFPFSSVFSTKTLSLSKHAGLRGLINLGNTCFMNSALQCLSNIRPLTIYFLENIQSLNGEMSGAYADFISNIWDHPQDSCFEPKLLKRRISLFAPQFTGYGQHDAQEFMNFLLDALHEDLKRFSSDDPQSIIADLFHGEMQSVVQCSQCSNSEVSTNLFTFLPLHLHQKSRVFDVEYRSLNNGVKSYRVETARNGNISNLINDFIFTYKSSADYQRYQRNLPRANCLLVSDSHQKHGHHSHGELLRNILTSNVFLQETSSIIETCDPKELTIYECLEKFTAQEILGKHGKWYCSRCDILRNATKTFNIVLLPKVLILQLKRFSYNDSNDKINIFVDCPLTDLDLSDFTSNKTKAKYDLAAVSNHSGTLKFGHYVTNAKNFATGKWYQFDDQKVNSIIETDVITKNAYILVYIQQ</sequence>
<comment type="caution">
    <text evidence="4">The sequence shown here is derived from an EMBL/GenBank/DDBJ whole genome shotgun (WGS) entry which is preliminary data.</text>
</comment>
<feature type="domain" description="USP" evidence="3">
    <location>
        <begin position="400"/>
        <end position="792"/>
    </location>
</feature>
<reference evidence="4" key="1">
    <citation type="submission" date="2021-02" db="EMBL/GenBank/DDBJ databases">
        <authorList>
            <person name="Nowell W R."/>
        </authorList>
    </citation>
    <scope>NUCLEOTIDE SEQUENCE</scope>
</reference>
<dbReference type="PROSITE" id="PS00973">
    <property type="entry name" value="USP_2"/>
    <property type="match status" value="1"/>
</dbReference>
<gene>
    <name evidence="4" type="ORF">GPM918_LOCUS21313</name>
    <name evidence="5" type="ORF">SRO942_LOCUS21310</name>
</gene>
<dbReference type="SUPFAM" id="SSF54001">
    <property type="entry name" value="Cysteine proteinases"/>
    <property type="match status" value="1"/>
</dbReference>
<keyword evidence="2" id="KW-0788">Thiol protease</keyword>
<dbReference type="InterPro" id="IPR001394">
    <property type="entry name" value="Peptidase_C19_UCH"/>
</dbReference>
<dbReference type="InterPro" id="IPR018200">
    <property type="entry name" value="USP_CS"/>
</dbReference>
<dbReference type="GO" id="GO:0016579">
    <property type="term" value="P:protein deubiquitination"/>
    <property type="evidence" value="ECO:0007669"/>
    <property type="project" value="InterPro"/>
</dbReference>
<evidence type="ECO:0000313" key="5">
    <source>
        <dbReference type="EMBL" id="CAF3917127.1"/>
    </source>
</evidence>
<dbReference type="EMBL" id="CAJNOQ010006971">
    <property type="protein sequence ID" value="CAF1153644.1"/>
    <property type="molecule type" value="Genomic_DNA"/>
</dbReference>
<dbReference type="PANTHER" id="PTHR21646">
    <property type="entry name" value="UBIQUITIN CARBOXYL-TERMINAL HYDROLASE"/>
    <property type="match status" value="1"/>
</dbReference>
<dbReference type="Proteomes" id="UP000681722">
    <property type="component" value="Unassembled WGS sequence"/>
</dbReference>
<dbReference type="Proteomes" id="UP000663829">
    <property type="component" value="Unassembled WGS sequence"/>
</dbReference>
<accession>A0A814T0U0</accession>
<keyword evidence="6" id="KW-1185">Reference proteome</keyword>
<dbReference type="CDD" id="cd02674">
    <property type="entry name" value="Peptidase_C19R"/>
    <property type="match status" value="1"/>
</dbReference>
<dbReference type="PROSITE" id="PS00972">
    <property type="entry name" value="USP_1"/>
    <property type="match status" value="1"/>
</dbReference>
<dbReference type="Gene3D" id="3.90.70.10">
    <property type="entry name" value="Cysteine proteinases"/>
    <property type="match status" value="1"/>
</dbReference>
<dbReference type="AlphaFoldDB" id="A0A814T0U0"/>
<dbReference type="PROSITE" id="PS50235">
    <property type="entry name" value="USP_3"/>
    <property type="match status" value="1"/>
</dbReference>
<dbReference type="OrthoDB" id="47475at2759"/>
<comment type="similarity">
    <text evidence="2">Belongs to the peptidase C19 family.</text>
</comment>
<organism evidence="4 6">
    <name type="scientific">Didymodactylos carnosus</name>
    <dbReference type="NCBI Taxonomy" id="1234261"/>
    <lineage>
        <taxon>Eukaryota</taxon>
        <taxon>Metazoa</taxon>
        <taxon>Spiralia</taxon>
        <taxon>Gnathifera</taxon>
        <taxon>Rotifera</taxon>
        <taxon>Eurotatoria</taxon>
        <taxon>Bdelloidea</taxon>
        <taxon>Philodinida</taxon>
        <taxon>Philodinidae</taxon>
        <taxon>Didymodactylos</taxon>
    </lineage>
</organism>
<dbReference type="EC" id="3.4.19.12" evidence="2"/>
<dbReference type="GO" id="GO:0006508">
    <property type="term" value="P:proteolysis"/>
    <property type="evidence" value="ECO:0007669"/>
    <property type="project" value="UniProtKB-KW"/>
</dbReference>
<keyword evidence="2" id="KW-0378">Hydrolase</keyword>
<keyword evidence="2" id="KW-0833">Ubl conjugation pathway</keyword>